<evidence type="ECO:0000313" key="1">
    <source>
        <dbReference type="EnsemblPlants" id="TuG1812G0500004388.01.T01.cds283193"/>
    </source>
</evidence>
<sequence length="42" mass="4614">MRLCSSAGRCKAQLRRGSSPVGRRSSATPARTEYCLGYNLPR</sequence>
<name>A0A8R7UPD9_TRIUA</name>
<accession>A0A8R7UPD9</accession>
<reference evidence="1" key="3">
    <citation type="submission" date="2022-06" db="UniProtKB">
        <authorList>
            <consortium name="EnsemblPlants"/>
        </authorList>
    </citation>
    <scope>IDENTIFICATION</scope>
</reference>
<protein>
    <submittedName>
        <fullName evidence="1">Uncharacterized protein</fullName>
    </submittedName>
</protein>
<reference evidence="1" key="2">
    <citation type="submission" date="2018-03" db="EMBL/GenBank/DDBJ databases">
        <title>The Triticum urartu genome reveals the dynamic nature of wheat genome evolution.</title>
        <authorList>
            <person name="Ling H."/>
            <person name="Ma B."/>
            <person name="Shi X."/>
            <person name="Liu H."/>
            <person name="Dong L."/>
            <person name="Sun H."/>
            <person name="Cao Y."/>
            <person name="Gao Q."/>
            <person name="Zheng S."/>
            <person name="Li Y."/>
            <person name="Yu Y."/>
            <person name="Du H."/>
            <person name="Qi M."/>
            <person name="Li Y."/>
            <person name="Yu H."/>
            <person name="Cui Y."/>
            <person name="Wang N."/>
            <person name="Chen C."/>
            <person name="Wu H."/>
            <person name="Zhao Y."/>
            <person name="Zhang J."/>
            <person name="Li Y."/>
            <person name="Zhou W."/>
            <person name="Zhang B."/>
            <person name="Hu W."/>
            <person name="Eijk M."/>
            <person name="Tang J."/>
            <person name="Witsenboer H."/>
            <person name="Zhao S."/>
            <person name="Li Z."/>
            <person name="Zhang A."/>
            <person name="Wang D."/>
            <person name="Liang C."/>
        </authorList>
    </citation>
    <scope>NUCLEOTIDE SEQUENCE [LARGE SCALE GENOMIC DNA]</scope>
    <source>
        <strain evidence="1">cv. G1812</strain>
    </source>
</reference>
<proteinExistence type="predicted"/>
<dbReference type="EnsemblPlants" id="TuG1812G0500004388.01.T01">
    <property type="protein sequence ID" value="TuG1812G0500004388.01.T01.cds283193"/>
    <property type="gene ID" value="TuG1812G0500004388.01"/>
</dbReference>
<keyword evidence="2" id="KW-1185">Reference proteome</keyword>
<dbReference type="Proteomes" id="UP000015106">
    <property type="component" value="Chromosome 5"/>
</dbReference>
<dbReference type="AlphaFoldDB" id="A0A8R7UPD9"/>
<evidence type="ECO:0000313" key="2">
    <source>
        <dbReference type="Proteomes" id="UP000015106"/>
    </source>
</evidence>
<organism evidence="1 2">
    <name type="scientific">Triticum urartu</name>
    <name type="common">Red wild einkorn</name>
    <name type="synonym">Crithodium urartu</name>
    <dbReference type="NCBI Taxonomy" id="4572"/>
    <lineage>
        <taxon>Eukaryota</taxon>
        <taxon>Viridiplantae</taxon>
        <taxon>Streptophyta</taxon>
        <taxon>Embryophyta</taxon>
        <taxon>Tracheophyta</taxon>
        <taxon>Spermatophyta</taxon>
        <taxon>Magnoliopsida</taxon>
        <taxon>Liliopsida</taxon>
        <taxon>Poales</taxon>
        <taxon>Poaceae</taxon>
        <taxon>BOP clade</taxon>
        <taxon>Pooideae</taxon>
        <taxon>Triticodae</taxon>
        <taxon>Triticeae</taxon>
        <taxon>Triticinae</taxon>
        <taxon>Triticum</taxon>
    </lineage>
</organism>
<reference evidence="2" key="1">
    <citation type="journal article" date="2013" name="Nature">
        <title>Draft genome of the wheat A-genome progenitor Triticum urartu.</title>
        <authorList>
            <person name="Ling H.Q."/>
            <person name="Zhao S."/>
            <person name="Liu D."/>
            <person name="Wang J."/>
            <person name="Sun H."/>
            <person name="Zhang C."/>
            <person name="Fan H."/>
            <person name="Li D."/>
            <person name="Dong L."/>
            <person name="Tao Y."/>
            <person name="Gao C."/>
            <person name="Wu H."/>
            <person name="Li Y."/>
            <person name="Cui Y."/>
            <person name="Guo X."/>
            <person name="Zheng S."/>
            <person name="Wang B."/>
            <person name="Yu K."/>
            <person name="Liang Q."/>
            <person name="Yang W."/>
            <person name="Lou X."/>
            <person name="Chen J."/>
            <person name="Feng M."/>
            <person name="Jian J."/>
            <person name="Zhang X."/>
            <person name="Luo G."/>
            <person name="Jiang Y."/>
            <person name="Liu J."/>
            <person name="Wang Z."/>
            <person name="Sha Y."/>
            <person name="Zhang B."/>
            <person name="Wu H."/>
            <person name="Tang D."/>
            <person name="Shen Q."/>
            <person name="Xue P."/>
            <person name="Zou S."/>
            <person name="Wang X."/>
            <person name="Liu X."/>
            <person name="Wang F."/>
            <person name="Yang Y."/>
            <person name="An X."/>
            <person name="Dong Z."/>
            <person name="Zhang K."/>
            <person name="Zhang X."/>
            <person name="Luo M.C."/>
            <person name="Dvorak J."/>
            <person name="Tong Y."/>
            <person name="Wang J."/>
            <person name="Yang H."/>
            <person name="Li Z."/>
            <person name="Wang D."/>
            <person name="Zhang A."/>
            <person name="Wang J."/>
        </authorList>
    </citation>
    <scope>NUCLEOTIDE SEQUENCE</scope>
    <source>
        <strain evidence="2">cv. G1812</strain>
    </source>
</reference>
<dbReference type="Gramene" id="TuG1812G0500004388.01.T01">
    <property type="protein sequence ID" value="TuG1812G0500004388.01.T01.cds283193"/>
    <property type="gene ID" value="TuG1812G0500004388.01"/>
</dbReference>